<protein>
    <submittedName>
        <fullName evidence="3">Oxidoreductase</fullName>
    </submittedName>
</protein>
<reference evidence="3 4" key="1">
    <citation type="journal article" date="2016" name="Gene">
        <title>PacBio SMRT assembly of a complex multi-replicon genome reveals chlorocatechol degradative operon in a region of genome plasticity.</title>
        <authorList>
            <person name="Ricker N."/>
            <person name="Shen S.Y."/>
            <person name="Goordial J."/>
            <person name="Jin S."/>
            <person name="Fulthorpe R.R."/>
        </authorList>
    </citation>
    <scope>NUCLEOTIDE SEQUENCE [LARGE SCALE GENOMIC DNA]</scope>
    <source>
        <strain evidence="3 4">OLGA172</strain>
    </source>
</reference>
<dbReference type="PANTHER" id="PTHR24321:SF8">
    <property type="entry name" value="ESTRADIOL 17-BETA-DEHYDROGENASE 8-RELATED"/>
    <property type="match status" value="1"/>
</dbReference>
<dbReference type="EMBL" id="CP014579">
    <property type="protein sequence ID" value="ANB75007.1"/>
    <property type="molecule type" value="Genomic_DNA"/>
</dbReference>
<keyword evidence="2" id="KW-0560">Oxidoreductase</keyword>
<dbReference type="InterPro" id="IPR002347">
    <property type="entry name" value="SDR_fam"/>
</dbReference>
<dbReference type="NCBIfam" id="NF005559">
    <property type="entry name" value="PRK07231.1"/>
    <property type="match status" value="1"/>
</dbReference>
<accession>A0A167W927</accession>
<evidence type="ECO:0000256" key="1">
    <source>
        <dbReference type="ARBA" id="ARBA00006484"/>
    </source>
</evidence>
<evidence type="ECO:0000256" key="2">
    <source>
        <dbReference type="ARBA" id="ARBA00023002"/>
    </source>
</evidence>
<name>A0A167W927_9BURK</name>
<keyword evidence="4" id="KW-1185">Reference proteome</keyword>
<dbReference type="STRING" id="1804984.AYM40_21495"/>
<dbReference type="RefSeq" id="WP_063498304.1">
    <property type="nucleotide sequence ID" value="NZ_CP014579.1"/>
</dbReference>
<comment type="similarity">
    <text evidence="1">Belongs to the short-chain dehydrogenases/reductases (SDR) family.</text>
</comment>
<dbReference type="PROSITE" id="PS00061">
    <property type="entry name" value="ADH_SHORT"/>
    <property type="match status" value="1"/>
</dbReference>
<dbReference type="PRINTS" id="PR00080">
    <property type="entry name" value="SDRFAMILY"/>
</dbReference>
<dbReference type="Gene3D" id="3.40.50.720">
    <property type="entry name" value="NAD(P)-binding Rossmann-like Domain"/>
    <property type="match status" value="1"/>
</dbReference>
<dbReference type="Pfam" id="PF13561">
    <property type="entry name" value="adh_short_C2"/>
    <property type="match status" value="1"/>
</dbReference>
<dbReference type="AlphaFoldDB" id="A0A167W927"/>
<dbReference type="SUPFAM" id="SSF51735">
    <property type="entry name" value="NAD(P)-binding Rossmann-fold domains"/>
    <property type="match status" value="1"/>
</dbReference>
<organism evidence="3 4">
    <name type="scientific">Paraburkholderia phytofirmans OLGA172</name>
    <dbReference type="NCBI Taxonomy" id="1417228"/>
    <lineage>
        <taxon>Bacteria</taxon>
        <taxon>Pseudomonadati</taxon>
        <taxon>Pseudomonadota</taxon>
        <taxon>Betaproteobacteria</taxon>
        <taxon>Burkholderiales</taxon>
        <taxon>Burkholderiaceae</taxon>
        <taxon>Paraburkholderia</taxon>
    </lineage>
</organism>
<gene>
    <name evidence="3" type="ORF">AYM40_21495</name>
</gene>
<sequence>MDKLLDGKVVIVTGAGRGIGRAAAYALADAGASLALADLDEDGARETAEHAQHLGVKTIVVKTNVAQEQDVAALVERTVGEFGRLDGAFNNAGVEQRNTPLHELSEAQWNIVIDINLKGVFFCLKHEIAAMLKTGGGAIVNTSSGLGRVAIPGASEYCASKAGVLGLTKSAAIEYGAKNIRVNSILPGVIRTPMIDSLVSQPQFADLLPALEARHPIGRLGQPSEVADVVVWLLSGRSSFVTGGEIAVDGGYLAI</sequence>
<evidence type="ECO:0000313" key="4">
    <source>
        <dbReference type="Proteomes" id="UP000076852"/>
    </source>
</evidence>
<dbReference type="GO" id="GO:0016491">
    <property type="term" value="F:oxidoreductase activity"/>
    <property type="evidence" value="ECO:0007669"/>
    <property type="project" value="UniProtKB-KW"/>
</dbReference>
<dbReference type="PRINTS" id="PR00081">
    <property type="entry name" value="GDHRDH"/>
</dbReference>
<dbReference type="PANTHER" id="PTHR24321">
    <property type="entry name" value="DEHYDROGENASES, SHORT CHAIN"/>
    <property type="match status" value="1"/>
</dbReference>
<dbReference type="KEGG" id="buz:AYM40_21495"/>
<proteinExistence type="inferred from homology"/>
<dbReference type="InterPro" id="IPR036291">
    <property type="entry name" value="NAD(P)-bd_dom_sf"/>
</dbReference>
<dbReference type="OrthoDB" id="7064009at2"/>
<dbReference type="InterPro" id="IPR020904">
    <property type="entry name" value="Sc_DH/Rdtase_CS"/>
</dbReference>
<evidence type="ECO:0000313" key="3">
    <source>
        <dbReference type="EMBL" id="ANB75007.1"/>
    </source>
</evidence>
<dbReference type="FunFam" id="3.40.50.720:FF:000084">
    <property type="entry name" value="Short-chain dehydrogenase reductase"/>
    <property type="match status" value="1"/>
</dbReference>
<dbReference type="Proteomes" id="UP000076852">
    <property type="component" value="Chromosome 2"/>
</dbReference>